<dbReference type="AlphaFoldDB" id="A0A516REZ8"/>
<dbReference type="RefSeq" id="WP_144321436.1">
    <property type="nucleotide sequence ID" value="NZ_CP040916.1"/>
</dbReference>
<name>A0A516REZ8_STRST</name>
<sequence>MQRTAVDATRAQLARQLGHWTAAAGRLGALDDLAAPAAWAGLEQYLGVAVRRALTEAVSGLRTRGHILRTALRAAHSPAELDAVRRRLLEFRQGYLRAETSIEFYADAVNTRTSPHIAALLRACDSLAQRSMAAILDPLLKPVPAVLTYLDNGVGAAILKAGLRLWDGSTESPAATIKVTRHSLLCPTAVLHECGHQVAFQTGWNEEAATLLARAAAPAGPDVAALWAGWSSEITADVFAFAHAGFGAVANLHDVLSGGPAYVFRLLPGDPHPVAWLRVPLNTALCRHAYGPGPWDALEREWLAAYPLADCPDPETREFLAASLPRLPALAAAVLDEPLAAFAGRPLTALVPPQRVSPQALRELAARLGPALYTSPHWLWNEGLRLLALTGWRAATEPEPAAGPAAGQEAWLLRLGGGAAPAA</sequence>
<dbReference type="EMBL" id="CP040916">
    <property type="protein sequence ID" value="QDQ14221.1"/>
    <property type="molecule type" value="Genomic_DNA"/>
</dbReference>
<organism evidence="1 2">
    <name type="scientific">Streptomyces spectabilis</name>
    <dbReference type="NCBI Taxonomy" id="68270"/>
    <lineage>
        <taxon>Bacteria</taxon>
        <taxon>Bacillati</taxon>
        <taxon>Actinomycetota</taxon>
        <taxon>Actinomycetes</taxon>
        <taxon>Kitasatosporales</taxon>
        <taxon>Streptomycetaceae</taxon>
        <taxon>Streptomyces</taxon>
    </lineage>
</organism>
<proteinExistence type="predicted"/>
<protein>
    <submittedName>
        <fullName evidence="1">Uncharacterized protein</fullName>
    </submittedName>
</protein>
<gene>
    <name evidence="1" type="ORF">FH965_29620</name>
</gene>
<evidence type="ECO:0000313" key="1">
    <source>
        <dbReference type="EMBL" id="QDQ14221.1"/>
    </source>
</evidence>
<evidence type="ECO:0000313" key="2">
    <source>
        <dbReference type="Proteomes" id="UP000316806"/>
    </source>
</evidence>
<reference evidence="1 2" key="1">
    <citation type="journal article" date="2019" name="J. Ind. Microbiol. Biotechnol.">
        <title>The complete genomic sequence of Streptomyces spectabilis NRRL-2792 and identification of secondary metabolite biosynthetic gene clusters.</title>
        <authorList>
            <person name="Sinha A."/>
            <person name="Phillips-Salemka S."/>
            <person name="Niraula T.A."/>
            <person name="Short K.A."/>
            <person name="Niraula N.P."/>
        </authorList>
    </citation>
    <scope>NUCLEOTIDE SEQUENCE [LARGE SCALE GENOMIC DNA]</scope>
    <source>
        <strain evidence="1 2">NRRL 2792</strain>
    </source>
</reference>
<dbReference type="Proteomes" id="UP000316806">
    <property type="component" value="Chromosome"/>
</dbReference>
<accession>A0A516REZ8</accession>